<organism evidence="2 3">
    <name type="scientific">Vogesella facilis</name>
    <dbReference type="NCBI Taxonomy" id="1655232"/>
    <lineage>
        <taxon>Bacteria</taxon>
        <taxon>Pseudomonadati</taxon>
        <taxon>Pseudomonadota</taxon>
        <taxon>Betaproteobacteria</taxon>
        <taxon>Neisseriales</taxon>
        <taxon>Chromobacteriaceae</taxon>
        <taxon>Vogesella</taxon>
    </lineage>
</organism>
<dbReference type="Gene3D" id="3.60.15.10">
    <property type="entry name" value="Ribonuclease Z/Hydroxyacylglutathione hydrolase-like"/>
    <property type="match status" value="1"/>
</dbReference>
<gene>
    <name evidence="2" type="ORF">ACFOLG_07645</name>
</gene>
<dbReference type="Proteomes" id="UP001595741">
    <property type="component" value="Unassembled WGS sequence"/>
</dbReference>
<feature type="domain" description="Metallo-beta-lactamase" evidence="1">
    <location>
        <begin position="91"/>
        <end position="285"/>
    </location>
</feature>
<dbReference type="SUPFAM" id="SSF56281">
    <property type="entry name" value="Metallo-hydrolase/oxidoreductase"/>
    <property type="match status" value="1"/>
</dbReference>
<dbReference type="PANTHER" id="PTHR15032">
    <property type="entry name" value="N-ACYL-PHOSPHATIDYLETHANOLAMINE-HYDROLYZING PHOSPHOLIPASE D"/>
    <property type="match status" value="1"/>
</dbReference>
<dbReference type="EMBL" id="JBHRXN010000017">
    <property type="protein sequence ID" value="MFC3532057.1"/>
    <property type="molecule type" value="Genomic_DNA"/>
</dbReference>
<comment type="caution">
    <text evidence="2">The sequence shown here is derived from an EMBL/GenBank/DDBJ whole genome shotgun (WGS) entry which is preliminary data.</text>
</comment>
<dbReference type="RefSeq" id="WP_386090319.1">
    <property type="nucleotide sequence ID" value="NZ_JBHRXN010000017.1"/>
</dbReference>
<dbReference type="InterPro" id="IPR036866">
    <property type="entry name" value="RibonucZ/Hydroxyglut_hydro"/>
</dbReference>
<name>A0ABV7RF39_9NEIS</name>
<dbReference type="InterPro" id="IPR001279">
    <property type="entry name" value="Metallo-B-lactamas"/>
</dbReference>
<sequence length="350" mass="39169">MPTTTLLGTSDAIRSHHAPKQFRNQQLDYRTGFGQVIDIALAYLRTKRSEPNPLGAMPMRTLRMAELPADGATTLVRLGHSSMLIRIDGHYLLTDPVFSERASPLQWAGPKRFHPVPLSIDELPPIKAVILSHDHYDHLDKHTVLALDSKVERFITPLRVGDHLKRWGIAADKIIELDWWQQAELGSLRFTATPAQHFSGRGLRDRDRTLWASWVIAGSRERLFFSGDSGYFPGFREIGERCGPFDVTMIETGAYNALWSDIHMLPEQSVQAHIDLRGKAMLPIHNSTFDLALHDWHEPLERASAIAAARGVTLLTPLIGEPLALNAASTGTAWWRTQPAPAQGQLAWQP</sequence>
<evidence type="ECO:0000259" key="1">
    <source>
        <dbReference type="Pfam" id="PF12706"/>
    </source>
</evidence>
<evidence type="ECO:0000313" key="3">
    <source>
        <dbReference type="Proteomes" id="UP001595741"/>
    </source>
</evidence>
<reference evidence="3" key="1">
    <citation type="journal article" date="2019" name="Int. J. Syst. Evol. Microbiol.">
        <title>The Global Catalogue of Microorganisms (GCM) 10K type strain sequencing project: providing services to taxonomists for standard genome sequencing and annotation.</title>
        <authorList>
            <consortium name="The Broad Institute Genomics Platform"/>
            <consortium name="The Broad Institute Genome Sequencing Center for Infectious Disease"/>
            <person name="Wu L."/>
            <person name="Ma J."/>
        </authorList>
    </citation>
    <scope>NUCLEOTIDE SEQUENCE [LARGE SCALE GENOMIC DNA]</scope>
    <source>
        <strain evidence="3">KCTC 42742</strain>
    </source>
</reference>
<proteinExistence type="predicted"/>
<protein>
    <submittedName>
        <fullName evidence="2">MBL fold metallo-hydrolase</fullName>
    </submittedName>
</protein>
<dbReference type="PANTHER" id="PTHR15032:SF4">
    <property type="entry name" value="N-ACYL-PHOSPHATIDYLETHANOLAMINE-HYDROLYZING PHOSPHOLIPASE D"/>
    <property type="match status" value="1"/>
</dbReference>
<accession>A0ABV7RF39</accession>
<dbReference type="Pfam" id="PF12706">
    <property type="entry name" value="Lactamase_B_2"/>
    <property type="match status" value="1"/>
</dbReference>
<evidence type="ECO:0000313" key="2">
    <source>
        <dbReference type="EMBL" id="MFC3532057.1"/>
    </source>
</evidence>
<keyword evidence="3" id="KW-1185">Reference proteome</keyword>